<sequence length="32" mass="3838">MITWLIMPSNCIYNTHNYKPLIYKALRAIELL</sequence>
<name>A0A8S5R9B2_9VIRU</name>
<evidence type="ECO:0000313" key="1">
    <source>
        <dbReference type="EMBL" id="DAE27747.1"/>
    </source>
</evidence>
<protein>
    <submittedName>
        <fullName evidence="1">Uncharacterized protein</fullName>
    </submittedName>
</protein>
<organism evidence="1">
    <name type="scientific">virus sp. ctpeS3</name>
    <dbReference type="NCBI Taxonomy" id="2826815"/>
    <lineage>
        <taxon>Viruses</taxon>
    </lineage>
</organism>
<reference evidence="1" key="1">
    <citation type="journal article" date="2021" name="Proc. Natl. Acad. Sci. U.S.A.">
        <title>A Catalog of Tens of Thousands of Viruses from Human Metagenomes Reveals Hidden Associations with Chronic Diseases.</title>
        <authorList>
            <person name="Tisza M.J."/>
            <person name="Buck C.B."/>
        </authorList>
    </citation>
    <scope>NUCLEOTIDE SEQUENCE</scope>
    <source>
        <strain evidence="1">CtpeS3</strain>
    </source>
</reference>
<dbReference type="EMBL" id="BK015845">
    <property type="protein sequence ID" value="DAE27747.1"/>
    <property type="molecule type" value="Genomic_DNA"/>
</dbReference>
<proteinExistence type="predicted"/>
<accession>A0A8S5R9B2</accession>